<dbReference type="AlphaFoldDB" id="A0A385SU06"/>
<evidence type="ECO:0000313" key="1">
    <source>
        <dbReference type="EMBL" id="AYB34352.1"/>
    </source>
</evidence>
<evidence type="ECO:0008006" key="3">
    <source>
        <dbReference type="Google" id="ProtNLM"/>
    </source>
</evidence>
<dbReference type="Proteomes" id="UP000266183">
    <property type="component" value="Chromosome"/>
</dbReference>
<accession>A0A385SU06</accession>
<dbReference type="OrthoDB" id="1396774at2"/>
<dbReference type="RefSeq" id="WP_119757603.1">
    <property type="nucleotide sequence ID" value="NZ_CP032382.1"/>
</dbReference>
<dbReference type="Gene3D" id="2.60.270.50">
    <property type="match status" value="1"/>
</dbReference>
<dbReference type="EMBL" id="CP032382">
    <property type="protein sequence ID" value="AYB34352.1"/>
    <property type="molecule type" value="Genomic_DNA"/>
</dbReference>
<evidence type="ECO:0000313" key="2">
    <source>
        <dbReference type="Proteomes" id="UP000266183"/>
    </source>
</evidence>
<proteinExistence type="predicted"/>
<keyword evidence="2" id="KW-1185">Reference proteome</keyword>
<protein>
    <recommendedName>
        <fullName evidence="3">Peptidase C39-like domain-containing protein</fullName>
    </recommendedName>
</protein>
<reference evidence="2" key="1">
    <citation type="submission" date="2018-09" db="EMBL/GenBank/DDBJ databases">
        <title>Chryseolinea sp. KIS68-18 isolated from soil.</title>
        <authorList>
            <person name="Weon H.-Y."/>
            <person name="Kwon S.-W."/>
            <person name="Lee S.A."/>
        </authorList>
    </citation>
    <scope>NUCLEOTIDE SEQUENCE [LARGE SCALE GENOMIC DNA]</scope>
    <source>
        <strain evidence="2">KIS68-18</strain>
    </source>
</reference>
<organism evidence="1 2">
    <name type="scientific">Chryseolinea soli</name>
    <dbReference type="NCBI Taxonomy" id="2321403"/>
    <lineage>
        <taxon>Bacteria</taxon>
        <taxon>Pseudomonadati</taxon>
        <taxon>Bacteroidota</taxon>
        <taxon>Cytophagia</taxon>
        <taxon>Cytophagales</taxon>
        <taxon>Fulvivirgaceae</taxon>
        <taxon>Chryseolinea</taxon>
    </lineage>
</organism>
<sequence>MATRSTRIVFHNQTGFSLTKTEDGLSHGDWTDPWYPADVINPNSVTEWRSESDGVATGTEGSARYAINDGHGASVYVHWDNPFWGSNSYHQFTDDTFEVFHSGGGGDDATVDFFLLRSIPHYVPYFLPSKNGFHFANSFGDVPYSLPPLRGSDLDWKYGNAKNGLCGGMVYTVKDYYESAAIIPDRRNPPMGEQDPLFIYLVNRLFDSFDIDDISLYLKYMNPLYPDTDENIANALGLADGRAFIMANVEFPIIRQDILSGKLSPMGLVMIKSLNPGDLGSNHQVMAYGYRMRGNHVEIYLYDPNSPDRDDIKLSFSAFSTAERIDVTHNVSAEGPIYCFFRTNYEYKRPPVDKFSLRLFAANHHFDPQFGFRNFSPPISGFRSLF</sequence>
<dbReference type="KEGG" id="chk:D4L85_28915"/>
<name>A0A385SU06_9BACT</name>
<gene>
    <name evidence="1" type="ORF">D4L85_28915</name>
</gene>